<dbReference type="RefSeq" id="WP_168301843.1">
    <property type="nucleotide sequence ID" value="NZ_CP071604.1"/>
</dbReference>
<feature type="compositionally biased region" description="Basic residues" evidence="1">
    <location>
        <begin position="57"/>
        <end position="70"/>
    </location>
</feature>
<dbReference type="EMBL" id="JBEPMY010000023">
    <property type="protein sequence ID" value="MET3758035.1"/>
    <property type="molecule type" value="Genomic_DNA"/>
</dbReference>
<evidence type="ECO:0000313" key="3">
    <source>
        <dbReference type="Proteomes" id="UP001549077"/>
    </source>
</evidence>
<name>A0ABV2MNK6_9HYPH</name>
<evidence type="ECO:0000256" key="1">
    <source>
        <dbReference type="SAM" id="MobiDB-lite"/>
    </source>
</evidence>
<feature type="region of interest" description="Disordered" evidence="1">
    <location>
        <begin position="98"/>
        <end position="117"/>
    </location>
</feature>
<accession>A0ABV2MNK6</accession>
<reference evidence="2 3" key="1">
    <citation type="submission" date="2024-06" db="EMBL/GenBank/DDBJ databases">
        <title>Genomic Encyclopedia of Type Strains, Phase IV (KMG-IV): sequencing the most valuable type-strain genomes for metagenomic binning, comparative biology and taxonomic classification.</title>
        <authorList>
            <person name="Goeker M."/>
        </authorList>
    </citation>
    <scope>NUCLEOTIDE SEQUENCE [LARGE SCALE GENOMIC DNA]</scope>
    <source>
        <strain evidence="2 3">DSM 29288</strain>
    </source>
</reference>
<feature type="region of interest" description="Disordered" evidence="1">
    <location>
        <begin position="1"/>
        <end position="34"/>
    </location>
</feature>
<dbReference type="GeneID" id="91147472"/>
<sequence>MTTRLPAKQTGCVETTSNASQRKEHHPNEVRNATEPTFFGVYRQSRKKCARFAGAGPRRRAFRSGGRRLTRGGMAHPAPMRSGSEDYLEYRSRNPVWPDVFNTDSDGGNDDDYHYRL</sequence>
<protein>
    <submittedName>
        <fullName evidence="2">Uncharacterized protein</fullName>
    </submittedName>
</protein>
<gene>
    <name evidence="2" type="ORF">ABID08_005416</name>
</gene>
<evidence type="ECO:0000313" key="2">
    <source>
        <dbReference type="EMBL" id="MET3758035.1"/>
    </source>
</evidence>
<dbReference type="Proteomes" id="UP001549077">
    <property type="component" value="Unassembled WGS sequence"/>
</dbReference>
<feature type="region of interest" description="Disordered" evidence="1">
    <location>
        <begin position="54"/>
        <end position="83"/>
    </location>
</feature>
<organism evidence="2 3">
    <name type="scientific">Rhizobium binae</name>
    <dbReference type="NCBI Taxonomy" id="1138190"/>
    <lineage>
        <taxon>Bacteria</taxon>
        <taxon>Pseudomonadati</taxon>
        <taxon>Pseudomonadota</taxon>
        <taxon>Alphaproteobacteria</taxon>
        <taxon>Hyphomicrobiales</taxon>
        <taxon>Rhizobiaceae</taxon>
        <taxon>Rhizobium/Agrobacterium group</taxon>
        <taxon>Rhizobium</taxon>
    </lineage>
</organism>
<comment type="caution">
    <text evidence="2">The sequence shown here is derived from an EMBL/GenBank/DDBJ whole genome shotgun (WGS) entry which is preliminary data.</text>
</comment>
<keyword evidence="3" id="KW-1185">Reference proteome</keyword>
<proteinExistence type="predicted"/>